<keyword evidence="3" id="KW-0472">Membrane</keyword>
<proteinExistence type="predicted"/>
<dbReference type="OrthoDB" id="292685at2"/>
<reference evidence="4 5" key="1">
    <citation type="submission" date="2019-08" db="EMBL/GenBank/DDBJ databases">
        <title>Deep-cultivation of Planctomycetes and their phenomic and genomic characterization uncovers novel biology.</title>
        <authorList>
            <person name="Wiegand S."/>
            <person name="Jogler M."/>
            <person name="Boedeker C."/>
            <person name="Pinto D."/>
            <person name="Vollmers J."/>
            <person name="Rivas-Marin E."/>
            <person name="Kohn T."/>
            <person name="Peeters S.H."/>
            <person name="Heuer A."/>
            <person name="Rast P."/>
            <person name="Oberbeckmann S."/>
            <person name="Bunk B."/>
            <person name="Jeske O."/>
            <person name="Meyerdierks A."/>
            <person name="Storesund J.E."/>
            <person name="Kallscheuer N."/>
            <person name="Luecker S."/>
            <person name="Lage O.M."/>
            <person name="Pohl T."/>
            <person name="Merkel B.J."/>
            <person name="Hornburger P."/>
            <person name="Mueller R.-W."/>
            <person name="Bruemmer F."/>
            <person name="Labrenz M."/>
            <person name="Spormann A.M."/>
            <person name="Op den Camp H."/>
            <person name="Overmann J."/>
            <person name="Amann R."/>
            <person name="Jetten M.S.M."/>
            <person name="Mascher T."/>
            <person name="Medema M.H."/>
            <person name="Devos D.P."/>
            <person name="Kaster A.-K."/>
            <person name="Ovreas L."/>
            <person name="Rohde M."/>
            <person name="Galperin M.Y."/>
            <person name="Jogler C."/>
        </authorList>
    </citation>
    <scope>NUCLEOTIDE SEQUENCE [LARGE SCALE GENOMIC DNA]</scope>
    <source>
        <strain evidence="4 5">UC8</strain>
    </source>
</reference>
<evidence type="ECO:0000313" key="5">
    <source>
        <dbReference type="Proteomes" id="UP000325286"/>
    </source>
</evidence>
<evidence type="ECO:0000256" key="1">
    <source>
        <dbReference type="SAM" id="Coils"/>
    </source>
</evidence>
<feature type="region of interest" description="Disordered" evidence="2">
    <location>
        <begin position="722"/>
        <end position="747"/>
    </location>
</feature>
<feature type="compositionally biased region" description="Polar residues" evidence="2">
    <location>
        <begin position="1803"/>
        <end position="1814"/>
    </location>
</feature>
<dbReference type="Proteomes" id="UP000325286">
    <property type="component" value="Chromosome"/>
</dbReference>
<keyword evidence="3" id="KW-0812">Transmembrane</keyword>
<evidence type="ECO:0000313" key="4">
    <source>
        <dbReference type="EMBL" id="QEG41986.1"/>
    </source>
</evidence>
<dbReference type="PANTHER" id="PTHR23159">
    <property type="entry name" value="CENTROSOMAL PROTEIN 2"/>
    <property type="match status" value="1"/>
</dbReference>
<sequence length="1903" mass="211992">MDSQQGHGRKLQLVVCGCGMVSGLLAFLITGSLRTHRPTDASSLPVALAITHDAPVLKSPVERPPERVQPASQAEGTVQTVAWMLADADEQPASPAGLSVASIKQHWNGKEIVWSIDERTSKVPLHLSVPFTVTIAHQANRSSFRLGLAGQYDGERIGDPDAESKSSEFRFKGLTGPLPADAKLQIFAEPEDDQTDPELLFELPAPIVAISQETPRLTVDRVSNGPFHDPTSLAAHSPLSLFPYTSGGQSRAYIGFTGTARRNENLRIFVLTEGSSLSASSVPVPVLIDSATSTSGYNAHAEIPTADLREAQNFQLMVVTQSGTNARVATNLIPCELVDDPPVIESVTLTPHASNAHADAALGQRADGTYVGRSLDAMQVKITTDNAENADLTGVDVVIQEVGDTVDSAALGKHAAQAAEFLIPLDLPTRAANVPIQLVANLYKGKRQLNAPQETVAIRLLVRPLRATVQHQGFGIRAGANVLTLQFPNDQPLDFLKDTSVFEQLYSGDPNNAGHPGSAKVKLTAQPFSNSPTFLKPTTIQYISNSNTLRIEYDASQLLVGTYQLEVSGLRDIFGNTLVGDEPTFNGLRMTFGDQPGMTAANALPGRVMPGIHGATGNYVAYQEWTPPRDKPDGFNPNDKVETRVARLYFYRDAHRVAQIINRKVKSHNRHGVSATRQLADQSRTVADQLTAARQQAEREAIRLAEETRRLEQQLSDARRNFDRTLSDLQREARSIPPVDPDDPDNAQLDAERQAKQQNIARMDEVVRRFSAEVTRLEGAVDAARQDEANAHEQAQQKESQEQLARQEQFRRELAAAHADPDTYAEGVPSSSDPIEQTSISVIGEGLIHLRGPLKGVNQIRLMIDQIDTPVGQVRVNVHSTQINGDEAEKLELVSSRIQTYIDQARFMSVQTGEMLRKSVATIAGQRAEEARTLYPGASQHERDQRYLYAFFGKDFIDELGAIDSEFLQTGNKLLSLHSMDVTSLSSALMLIALANNGTRHMIMEEFQRQLHEELPIAEQTYLDSGVYIDEDECLLPSRPGDKQGPLQRKFRSLWAKHHGPPPVYTLSQNASFQSLAGFFDTSLQHDETMTPLQREFVRLAQIFKSRLVTELEYKQRVMERALIEDLLGNRTQELLNAQQEQDRANATLKISEQQKSEATQQVVVELTKTQAAIREATNEARESLRWFDVQFREFINDIHKPAQRLEIENFRRSPAMSLPHALTFYGTIVDGVPFQIRKLGNVQGGHDVVLVVDQPELHLKARSGMLSAVNRAIELAKSLADFNAGPSSERVKTIRGNLLIVKEEIIVAPTRRVPQLQFRYDSIEQFSDYYQELKQHAESLIKLQSDLAEQRIELLRQLKNPDSPFDVSFQIWTNYQTQVHAIFENHPEGDEIINRLSRVNQQFDVLLEVDVKTDFLTRQAHNARRPLDHKKFLDMLIDDLEEKYIELLEGTRAHTANIDNYLKRVTTALDDDFNTQFYHPAFRSVRQASQYDDVEFGQTETTNVLANNREFAKVSPSATMEFDLPKRDILIKEGLDSALAIYNDVGALVNDPNLLALAASQTANSPAEVGAGTGGNLSSVRNVLPGLSSETSDAVMAQNAGTRPRYESSVEKLIPDPAIYKFETGTGFEIRPVIQPDGQAVVFDFNYMYTTNVREPVRADEKHLGRVKRHFIDTDVQLSNFELREVSRYVVALKAERTARGVPLLEDLPVVGALWRPVPNREKSLQQNIIMAQATIFPTLFDLMGMRWAPAVADIDPLRLSNREFIVRGRHRFLENRVYDVSSSRVDEFLRVPEAERRSDLYRSQSTIPSQHPNGYRGPGLDYQDSQLREGYQPNRAYPNSQYIPDESSEGSIYAPQRPSVSQPMPVAPYSMEPLDETPRFPDAALEQLPLPIQLPPEGTRN</sequence>
<evidence type="ECO:0000256" key="2">
    <source>
        <dbReference type="SAM" id="MobiDB-lite"/>
    </source>
</evidence>
<keyword evidence="3" id="KW-1133">Transmembrane helix</keyword>
<feature type="transmembrane region" description="Helical" evidence="3">
    <location>
        <begin position="12"/>
        <end position="33"/>
    </location>
</feature>
<evidence type="ECO:0000256" key="3">
    <source>
        <dbReference type="SAM" id="Phobius"/>
    </source>
</evidence>
<keyword evidence="1" id="KW-0175">Coiled coil</keyword>
<feature type="region of interest" description="Disordered" evidence="2">
    <location>
        <begin position="1802"/>
        <end position="1881"/>
    </location>
</feature>
<dbReference type="RefSeq" id="WP_068141451.1">
    <property type="nucleotide sequence ID" value="NZ_CP042914.1"/>
</dbReference>
<dbReference type="EMBL" id="CP042914">
    <property type="protein sequence ID" value="QEG41986.1"/>
    <property type="molecule type" value="Genomic_DNA"/>
</dbReference>
<keyword evidence="5" id="KW-1185">Reference proteome</keyword>
<protein>
    <submittedName>
        <fullName evidence="4">Uncharacterized protein</fullName>
    </submittedName>
</protein>
<name>A0A5B9QY13_9BACT</name>
<organism evidence="4 5">
    <name type="scientific">Roseimaritima ulvae</name>
    <dbReference type="NCBI Taxonomy" id="980254"/>
    <lineage>
        <taxon>Bacteria</taxon>
        <taxon>Pseudomonadati</taxon>
        <taxon>Planctomycetota</taxon>
        <taxon>Planctomycetia</taxon>
        <taxon>Pirellulales</taxon>
        <taxon>Pirellulaceae</taxon>
        <taxon>Roseimaritima</taxon>
    </lineage>
</organism>
<feature type="compositionally biased region" description="Basic and acidic residues" evidence="2">
    <location>
        <begin position="787"/>
        <end position="801"/>
    </location>
</feature>
<accession>A0A5B9QY13</accession>
<dbReference type="KEGG" id="rul:UC8_40150"/>
<gene>
    <name evidence="4" type="ORF">UC8_40150</name>
</gene>
<feature type="coiled-coil region" evidence="1">
    <location>
        <begin position="1135"/>
        <end position="1162"/>
    </location>
</feature>
<feature type="region of interest" description="Disordered" evidence="2">
    <location>
        <begin position="787"/>
        <end position="808"/>
    </location>
</feature>
<dbReference type="PANTHER" id="PTHR23159:SF31">
    <property type="entry name" value="CENTROSOME-ASSOCIATED PROTEIN CEP250 ISOFORM X1"/>
    <property type="match status" value="1"/>
</dbReference>
<feature type="compositionally biased region" description="Basic and acidic residues" evidence="2">
    <location>
        <begin position="722"/>
        <end position="734"/>
    </location>
</feature>